<comment type="caution">
    <text evidence="2">The sequence shown here is derived from an EMBL/GenBank/DDBJ whole genome shotgun (WGS) entry which is preliminary data.</text>
</comment>
<name>A0A9W8TKV3_9PEZI</name>
<dbReference type="AlphaFoldDB" id="A0A9W8TKV3"/>
<feature type="domain" description="N-acetyltransferase" evidence="1">
    <location>
        <begin position="6"/>
        <end position="179"/>
    </location>
</feature>
<evidence type="ECO:0000259" key="1">
    <source>
        <dbReference type="PROSITE" id="PS51186"/>
    </source>
</evidence>
<dbReference type="InterPro" id="IPR016181">
    <property type="entry name" value="Acyl_CoA_acyltransferase"/>
</dbReference>
<dbReference type="CDD" id="cd04301">
    <property type="entry name" value="NAT_SF"/>
    <property type="match status" value="1"/>
</dbReference>
<dbReference type="Proteomes" id="UP001148614">
    <property type="component" value="Unassembled WGS sequence"/>
</dbReference>
<organism evidence="2 3">
    <name type="scientific">Xylaria arbuscula</name>
    <dbReference type="NCBI Taxonomy" id="114810"/>
    <lineage>
        <taxon>Eukaryota</taxon>
        <taxon>Fungi</taxon>
        <taxon>Dikarya</taxon>
        <taxon>Ascomycota</taxon>
        <taxon>Pezizomycotina</taxon>
        <taxon>Sordariomycetes</taxon>
        <taxon>Xylariomycetidae</taxon>
        <taxon>Xylariales</taxon>
        <taxon>Xylariaceae</taxon>
        <taxon>Xylaria</taxon>
    </lineage>
</organism>
<dbReference type="InterPro" id="IPR000182">
    <property type="entry name" value="GNAT_dom"/>
</dbReference>
<dbReference type="GO" id="GO:0016747">
    <property type="term" value="F:acyltransferase activity, transferring groups other than amino-acyl groups"/>
    <property type="evidence" value="ECO:0007669"/>
    <property type="project" value="InterPro"/>
</dbReference>
<dbReference type="InterPro" id="IPR050276">
    <property type="entry name" value="MshD_Acetyltransferase"/>
</dbReference>
<evidence type="ECO:0000313" key="2">
    <source>
        <dbReference type="EMBL" id="KAJ3569845.1"/>
    </source>
</evidence>
<dbReference type="SUPFAM" id="SSF55729">
    <property type="entry name" value="Acyl-CoA N-acyltransferases (Nat)"/>
    <property type="match status" value="1"/>
</dbReference>
<keyword evidence="3" id="KW-1185">Reference proteome</keyword>
<protein>
    <recommendedName>
        <fullName evidence="1">N-acetyltransferase domain-containing protein</fullName>
    </recommendedName>
</protein>
<dbReference type="VEuPathDB" id="FungiDB:F4678DRAFT_414739"/>
<gene>
    <name evidence="2" type="ORF">NPX13_g5940</name>
</gene>
<proteinExistence type="predicted"/>
<sequence>MAATDLDFRLATTEDAVALERLINTAFLDDSTTQVFLTPQRSTNVIDVPTIIATIEKPDCVVLAATDPSTGSVVAHASVRKLDGRRAWFGMLAVDVGYQKRGIGGRVLAWAEETAKHRWGSPRLEFDVVNRRAELIAWYKARGYEPTGDTSPFPYDRHPNWQGLLRDDLCFINLGKDLEQKP</sequence>
<dbReference type="PANTHER" id="PTHR43617">
    <property type="entry name" value="L-AMINO ACID N-ACETYLTRANSFERASE"/>
    <property type="match status" value="1"/>
</dbReference>
<dbReference type="PANTHER" id="PTHR43617:SF9">
    <property type="entry name" value="GNAT FAMILY ACETYLTRANSFERASE"/>
    <property type="match status" value="1"/>
</dbReference>
<reference evidence="2" key="1">
    <citation type="submission" date="2022-07" db="EMBL/GenBank/DDBJ databases">
        <title>Genome Sequence of Xylaria arbuscula.</title>
        <authorList>
            <person name="Buettner E."/>
        </authorList>
    </citation>
    <scope>NUCLEOTIDE SEQUENCE</scope>
    <source>
        <strain evidence="2">VT107</strain>
    </source>
</reference>
<dbReference type="OrthoDB" id="5689at2759"/>
<dbReference type="EMBL" id="JANPWZ010000992">
    <property type="protein sequence ID" value="KAJ3569845.1"/>
    <property type="molecule type" value="Genomic_DNA"/>
</dbReference>
<dbReference type="Gene3D" id="3.40.630.30">
    <property type="match status" value="1"/>
</dbReference>
<dbReference type="PROSITE" id="PS51186">
    <property type="entry name" value="GNAT"/>
    <property type="match status" value="1"/>
</dbReference>
<dbReference type="Pfam" id="PF00583">
    <property type="entry name" value="Acetyltransf_1"/>
    <property type="match status" value="1"/>
</dbReference>
<evidence type="ECO:0000313" key="3">
    <source>
        <dbReference type="Proteomes" id="UP001148614"/>
    </source>
</evidence>
<accession>A0A9W8TKV3</accession>